<evidence type="ECO:0000256" key="1">
    <source>
        <dbReference type="ARBA" id="ARBA00022490"/>
    </source>
</evidence>
<keyword evidence="5 6" id="KW-0949">S-adenosyl-L-methionine</keyword>
<protein>
    <recommendedName>
        <fullName evidence="6">Ribosomal RNA small subunit methyltransferase G</fullName>
        <ecNumber evidence="6">2.1.1.-</ecNumber>
    </recommendedName>
    <alternativeName>
        <fullName evidence="6">16S rRNA 7-methylguanosine methyltransferase</fullName>
        <shortName evidence="6">16S rRNA m7G methyltransferase</shortName>
    </alternativeName>
</protein>
<gene>
    <name evidence="6 7" type="primary">rsmG</name>
    <name evidence="7" type="ORF">D3Z33_14760</name>
</gene>
<dbReference type="Gene3D" id="3.40.50.150">
    <property type="entry name" value="Vaccinia Virus protein VP39"/>
    <property type="match status" value="1"/>
</dbReference>
<keyword evidence="2 6" id="KW-0698">rRNA processing</keyword>
<feature type="binding site" evidence="6">
    <location>
        <begin position="129"/>
        <end position="130"/>
    </location>
    <ligand>
        <name>S-adenosyl-L-methionine</name>
        <dbReference type="ChEBI" id="CHEBI:59789"/>
    </ligand>
</feature>
<dbReference type="RefSeq" id="WP_160198583.1">
    <property type="nucleotide sequence ID" value="NZ_QXXA01000020.1"/>
</dbReference>
<dbReference type="PANTHER" id="PTHR31760:SF0">
    <property type="entry name" value="S-ADENOSYL-L-METHIONINE-DEPENDENT METHYLTRANSFERASES SUPERFAMILY PROTEIN"/>
    <property type="match status" value="1"/>
</dbReference>
<organism evidence="7 8">
    <name type="scientific">Senegalia massiliensis</name>
    <dbReference type="NCBI Taxonomy" id="1720316"/>
    <lineage>
        <taxon>Bacteria</taxon>
        <taxon>Bacillati</taxon>
        <taxon>Bacillota</taxon>
        <taxon>Clostridia</taxon>
        <taxon>Eubacteriales</taxon>
        <taxon>Clostridiaceae</taxon>
        <taxon>Senegalia</taxon>
    </lineage>
</organism>
<comment type="function">
    <text evidence="6">Specifically methylates the N7 position of a guanine in 16S rRNA.</text>
</comment>
<comment type="similarity">
    <text evidence="6">Belongs to the methyltransferase superfamily. RNA methyltransferase RsmG family.</text>
</comment>
<reference evidence="7 8" key="1">
    <citation type="submission" date="2018-08" db="EMBL/GenBank/DDBJ databases">
        <title>Murine metabolic-syndrome-specific gut microbial biobank.</title>
        <authorList>
            <person name="Liu C."/>
        </authorList>
    </citation>
    <scope>NUCLEOTIDE SEQUENCE [LARGE SCALE GENOMIC DNA]</scope>
    <source>
        <strain evidence="7 8">583</strain>
    </source>
</reference>
<comment type="caution">
    <text evidence="6">Lacks conserved residue(s) required for the propagation of feature annotation.</text>
</comment>
<keyword evidence="4 6" id="KW-0808">Transferase</keyword>
<dbReference type="OrthoDB" id="9808773at2"/>
<feature type="binding site" evidence="6">
    <location>
        <position position="148"/>
    </location>
    <ligand>
        <name>S-adenosyl-L-methionine</name>
        <dbReference type="ChEBI" id="CHEBI:59789"/>
    </ligand>
</feature>
<dbReference type="InterPro" id="IPR029063">
    <property type="entry name" value="SAM-dependent_MTases_sf"/>
</dbReference>
<dbReference type="NCBIfam" id="TIGR00138">
    <property type="entry name" value="rsmG_gidB"/>
    <property type="match status" value="1"/>
</dbReference>
<dbReference type="GO" id="GO:0005829">
    <property type="term" value="C:cytosol"/>
    <property type="evidence" value="ECO:0007669"/>
    <property type="project" value="TreeGrafter"/>
</dbReference>
<dbReference type="PANTHER" id="PTHR31760">
    <property type="entry name" value="S-ADENOSYL-L-METHIONINE-DEPENDENT METHYLTRANSFERASES SUPERFAMILY PROTEIN"/>
    <property type="match status" value="1"/>
</dbReference>
<dbReference type="Pfam" id="PF02527">
    <property type="entry name" value="GidB"/>
    <property type="match status" value="1"/>
</dbReference>
<feature type="binding site" evidence="6">
    <location>
        <position position="78"/>
    </location>
    <ligand>
        <name>S-adenosyl-L-methionine</name>
        <dbReference type="ChEBI" id="CHEBI:59789"/>
    </ligand>
</feature>
<dbReference type="InterPro" id="IPR003682">
    <property type="entry name" value="rRNA_ssu_MeTfrase_G"/>
</dbReference>
<evidence type="ECO:0000313" key="7">
    <source>
        <dbReference type="EMBL" id="NBI08117.1"/>
    </source>
</evidence>
<name>A0A845QYS7_9CLOT</name>
<dbReference type="Proteomes" id="UP000467132">
    <property type="component" value="Unassembled WGS sequence"/>
</dbReference>
<sequence length="238" mass="27102">MSNVDTLVEGLPKLNLNIEPEGIDKFRLYKDLLKEWNEKINITAIKEDSEIDIKHFLDSLTIFRTDIIKDNAKIIDIGTGGGFPGIPIKIKNTSTEVVLLDSLNKRVKFLNEVIKQLNLKNIKAIHGRAEDFGIDKEYREQFDIAVSRAVAPLNILLEYSLPFVKKDGFFISMKGPQIYEEIEEADKALKILGGQVQEKYEVELPFSDITHVLLVIKKIKQTPTKYPRKAGKPKQKPL</sequence>
<dbReference type="HAMAP" id="MF_00074">
    <property type="entry name" value="16SrRNA_methyltr_G"/>
    <property type="match status" value="1"/>
</dbReference>
<evidence type="ECO:0000256" key="2">
    <source>
        <dbReference type="ARBA" id="ARBA00022552"/>
    </source>
</evidence>
<evidence type="ECO:0000256" key="4">
    <source>
        <dbReference type="ARBA" id="ARBA00022679"/>
    </source>
</evidence>
<dbReference type="FunFam" id="3.40.50.150:FF:000041">
    <property type="entry name" value="Ribosomal RNA small subunit methyltransferase G"/>
    <property type="match status" value="1"/>
</dbReference>
<comment type="caution">
    <text evidence="7">The sequence shown here is derived from an EMBL/GenBank/DDBJ whole genome shotgun (WGS) entry which is preliminary data.</text>
</comment>
<dbReference type="CDD" id="cd02440">
    <property type="entry name" value="AdoMet_MTases"/>
    <property type="match status" value="1"/>
</dbReference>
<evidence type="ECO:0000256" key="5">
    <source>
        <dbReference type="ARBA" id="ARBA00022691"/>
    </source>
</evidence>
<dbReference type="EMBL" id="QXXA01000020">
    <property type="protein sequence ID" value="NBI08117.1"/>
    <property type="molecule type" value="Genomic_DNA"/>
</dbReference>
<accession>A0A845QYS7</accession>
<evidence type="ECO:0000313" key="8">
    <source>
        <dbReference type="Proteomes" id="UP000467132"/>
    </source>
</evidence>
<evidence type="ECO:0000256" key="3">
    <source>
        <dbReference type="ARBA" id="ARBA00022603"/>
    </source>
</evidence>
<keyword evidence="1 6" id="KW-0963">Cytoplasm</keyword>
<dbReference type="EC" id="2.1.1.-" evidence="6"/>
<dbReference type="GO" id="GO:0070043">
    <property type="term" value="F:rRNA (guanine-N7-)-methyltransferase activity"/>
    <property type="evidence" value="ECO:0007669"/>
    <property type="project" value="UniProtKB-UniRule"/>
</dbReference>
<dbReference type="AlphaFoldDB" id="A0A845QYS7"/>
<dbReference type="PIRSF" id="PIRSF003078">
    <property type="entry name" value="GidB"/>
    <property type="match status" value="1"/>
</dbReference>
<comment type="subcellular location">
    <subcellularLocation>
        <location evidence="6">Cytoplasm</location>
    </subcellularLocation>
</comment>
<keyword evidence="8" id="KW-1185">Reference proteome</keyword>
<dbReference type="SUPFAM" id="SSF53335">
    <property type="entry name" value="S-adenosyl-L-methionine-dependent methyltransferases"/>
    <property type="match status" value="1"/>
</dbReference>
<proteinExistence type="inferred from homology"/>
<keyword evidence="3 6" id="KW-0489">Methyltransferase</keyword>
<evidence type="ECO:0000256" key="6">
    <source>
        <dbReference type="HAMAP-Rule" id="MF_00074"/>
    </source>
</evidence>
<feature type="binding site" evidence="6">
    <location>
        <position position="83"/>
    </location>
    <ligand>
        <name>S-adenosyl-L-methionine</name>
        <dbReference type="ChEBI" id="CHEBI:59789"/>
    </ligand>
</feature>